<evidence type="ECO:0000313" key="4">
    <source>
        <dbReference type="Proteomes" id="UP000287547"/>
    </source>
</evidence>
<accession>A0A428ZAX8</accession>
<reference evidence="3 4" key="1">
    <citation type="submission" date="2018-05" db="EMBL/GenBank/DDBJ databases">
        <title>Evolution of GPA BGCs.</title>
        <authorList>
            <person name="Waglechner N."/>
            <person name="Wright G.D."/>
        </authorList>
    </citation>
    <scope>NUCLEOTIDE SEQUENCE [LARGE SCALE GENOMIC DNA]</scope>
    <source>
        <strain evidence="3 4">A82846</strain>
    </source>
</reference>
<dbReference type="EMBL" id="QHKI01000013">
    <property type="protein sequence ID" value="RSM85214.1"/>
    <property type="molecule type" value="Genomic_DNA"/>
</dbReference>
<protein>
    <recommendedName>
        <fullName evidence="2">SHOCT domain-containing protein</fullName>
    </recommendedName>
</protein>
<dbReference type="Pfam" id="PF09851">
    <property type="entry name" value="SHOCT"/>
    <property type="match status" value="1"/>
</dbReference>
<dbReference type="AlphaFoldDB" id="A0A428ZAX8"/>
<feature type="domain" description="SHOCT" evidence="2">
    <location>
        <begin position="48"/>
        <end position="74"/>
    </location>
</feature>
<proteinExistence type="predicted"/>
<keyword evidence="1" id="KW-0812">Transmembrane</keyword>
<comment type="caution">
    <text evidence="3">The sequence shown here is derived from an EMBL/GenBank/DDBJ whole genome shotgun (WGS) entry which is preliminary data.</text>
</comment>
<keyword evidence="1" id="KW-1133">Transmembrane helix</keyword>
<organism evidence="3 4">
    <name type="scientific">Kibdelosporangium aridum</name>
    <dbReference type="NCBI Taxonomy" id="2030"/>
    <lineage>
        <taxon>Bacteria</taxon>
        <taxon>Bacillati</taxon>
        <taxon>Actinomycetota</taxon>
        <taxon>Actinomycetes</taxon>
        <taxon>Pseudonocardiales</taxon>
        <taxon>Pseudonocardiaceae</taxon>
        <taxon>Kibdelosporangium</taxon>
    </lineage>
</organism>
<evidence type="ECO:0000313" key="3">
    <source>
        <dbReference type="EMBL" id="RSM85214.1"/>
    </source>
</evidence>
<dbReference type="RefSeq" id="WP_037267587.1">
    <property type="nucleotide sequence ID" value="NZ_QHKI01000013.1"/>
</dbReference>
<evidence type="ECO:0000259" key="2">
    <source>
        <dbReference type="Pfam" id="PF09851"/>
    </source>
</evidence>
<sequence length="78" mass="9067">MHWNYGPMGFGWLDWIFVAIVILVFLGGLTAVVLTIARRTPPQHRPRAPLDVLAERFARSEIDEEEYLARRTTLRETE</sequence>
<gene>
    <name evidence="3" type="ORF">DMH04_18115</name>
</gene>
<evidence type="ECO:0000256" key="1">
    <source>
        <dbReference type="SAM" id="Phobius"/>
    </source>
</evidence>
<feature type="transmembrane region" description="Helical" evidence="1">
    <location>
        <begin position="12"/>
        <end position="37"/>
    </location>
</feature>
<dbReference type="InterPro" id="IPR018649">
    <property type="entry name" value="SHOCT"/>
</dbReference>
<name>A0A428ZAX8_KIBAR</name>
<dbReference type="OrthoDB" id="3748887at2"/>
<dbReference type="Proteomes" id="UP000287547">
    <property type="component" value="Unassembled WGS sequence"/>
</dbReference>
<keyword evidence="1" id="KW-0472">Membrane</keyword>